<protein>
    <submittedName>
        <fullName evidence="1">Uncharacterized protein</fullName>
    </submittedName>
</protein>
<gene>
    <name evidence="1" type="ORF">DY000_02010312</name>
</gene>
<reference evidence="1 2" key="1">
    <citation type="journal article" date="2020" name="BMC Genomics">
        <title>Intraspecific diversification of the crop wild relative Brassica cretica Lam. using demographic model selection.</title>
        <authorList>
            <person name="Kioukis A."/>
            <person name="Michalopoulou V.A."/>
            <person name="Briers L."/>
            <person name="Pirintsos S."/>
            <person name="Studholme D.J."/>
            <person name="Pavlidis P."/>
            <person name="Sarris P.F."/>
        </authorList>
    </citation>
    <scope>NUCLEOTIDE SEQUENCE [LARGE SCALE GENOMIC DNA]</scope>
    <source>
        <strain evidence="2">cv. PFS-1207/04</strain>
    </source>
</reference>
<evidence type="ECO:0000313" key="2">
    <source>
        <dbReference type="Proteomes" id="UP000266723"/>
    </source>
</evidence>
<evidence type="ECO:0000313" key="1">
    <source>
        <dbReference type="EMBL" id="KAF3549005.1"/>
    </source>
</evidence>
<accession>A0ABQ7CAJ7</accession>
<name>A0ABQ7CAJ7_BRACR</name>
<organism evidence="1 2">
    <name type="scientific">Brassica cretica</name>
    <name type="common">Mustard</name>
    <dbReference type="NCBI Taxonomy" id="69181"/>
    <lineage>
        <taxon>Eukaryota</taxon>
        <taxon>Viridiplantae</taxon>
        <taxon>Streptophyta</taxon>
        <taxon>Embryophyta</taxon>
        <taxon>Tracheophyta</taxon>
        <taxon>Spermatophyta</taxon>
        <taxon>Magnoliopsida</taxon>
        <taxon>eudicotyledons</taxon>
        <taxon>Gunneridae</taxon>
        <taxon>Pentapetalae</taxon>
        <taxon>rosids</taxon>
        <taxon>malvids</taxon>
        <taxon>Brassicales</taxon>
        <taxon>Brassicaceae</taxon>
        <taxon>Brassiceae</taxon>
        <taxon>Brassica</taxon>
    </lineage>
</organism>
<comment type="caution">
    <text evidence="1">The sequence shown here is derived from an EMBL/GenBank/DDBJ whole genome shotgun (WGS) entry which is preliminary data.</text>
</comment>
<keyword evidence="2" id="KW-1185">Reference proteome</keyword>
<dbReference type="Proteomes" id="UP000266723">
    <property type="component" value="Unassembled WGS sequence"/>
</dbReference>
<dbReference type="EMBL" id="QGKV02000832">
    <property type="protein sequence ID" value="KAF3549005.1"/>
    <property type="molecule type" value="Genomic_DNA"/>
</dbReference>
<sequence>MSQASNLYCPSFVTRAPYCNWACWDHSLSWGRPGFLLTGFSFSIGSITTPGSDVPSLKLTGTLLWLTGDFAWSPSLSAAGILSLEFTLEKT</sequence>
<proteinExistence type="predicted"/>